<name>A0ABT9FWA2_9BACL</name>
<comment type="caution">
    <text evidence="1">The sequence shown here is derived from an EMBL/GenBank/DDBJ whole genome shotgun (WGS) entry which is preliminary data.</text>
</comment>
<dbReference type="EMBL" id="JAPCKK010000031">
    <property type="protein sequence ID" value="MDP4098980.1"/>
    <property type="molecule type" value="Genomic_DNA"/>
</dbReference>
<dbReference type="Proteomes" id="UP001241848">
    <property type="component" value="Unassembled WGS sequence"/>
</dbReference>
<reference evidence="1 2" key="1">
    <citation type="submission" date="2022-10" db="EMBL/GenBank/DDBJ databases">
        <title>Paenibacillus description and whole genome data of maize root bacterial community.</title>
        <authorList>
            <person name="Marton D."/>
            <person name="Farkas M."/>
            <person name="Cserhati M."/>
        </authorList>
    </citation>
    <scope>NUCLEOTIDE SEQUENCE [LARGE SCALE GENOMIC DNA]</scope>
    <source>
        <strain evidence="1 2">P96</strain>
    </source>
</reference>
<sequence length="176" mass="19637">MKAVPKVDTDGLFIEDVITDDSFTGVVPFYADQPVTADEQPEGEPQPAGYIIGVPVLVGLFKPRFDLMAWEAYQKVVSAALDEYQGTYDEWTALPEEERGEAPIYVSPEQPILWVEGLTQEEIDELTKPPATETPEEKMARLEQENALLKAQNAALSERADFIEDVVAEMALQVYQ</sequence>
<keyword evidence="2" id="KW-1185">Reference proteome</keyword>
<organism evidence="1 2">
    <name type="scientific">Paenibacillus zeirhizosphaerae</name>
    <dbReference type="NCBI Taxonomy" id="2987519"/>
    <lineage>
        <taxon>Bacteria</taxon>
        <taxon>Bacillati</taxon>
        <taxon>Bacillota</taxon>
        <taxon>Bacilli</taxon>
        <taxon>Bacillales</taxon>
        <taxon>Paenibacillaceae</taxon>
        <taxon>Paenibacillus</taxon>
    </lineage>
</organism>
<protein>
    <recommendedName>
        <fullName evidence="3">Bacteriophage SP-beta YorD domain-containing protein</fullName>
    </recommendedName>
</protein>
<proteinExistence type="predicted"/>
<accession>A0ABT9FWA2</accession>
<evidence type="ECO:0000313" key="2">
    <source>
        <dbReference type="Proteomes" id="UP001241848"/>
    </source>
</evidence>
<evidence type="ECO:0000313" key="1">
    <source>
        <dbReference type="EMBL" id="MDP4098980.1"/>
    </source>
</evidence>
<dbReference type="RefSeq" id="WP_305756598.1">
    <property type="nucleotide sequence ID" value="NZ_JAPCKK010000031.1"/>
</dbReference>
<evidence type="ECO:0008006" key="3">
    <source>
        <dbReference type="Google" id="ProtNLM"/>
    </source>
</evidence>
<gene>
    <name evidence="1" type="ORF">OIN60_19840</name>
</gene>